<evidence type="ECO:0000313" key="1">
    <source>
        <dbReference type="EMBL" id="MPM40393.1"/>
    </source>
</evidence>
<gene>
    <name evidence="1" type="ORF">SDC9_87033</name>
</gene>
<name>A0A644ZNX2_9ZZZZ</name>
<dbReference type="AlphaFoldDB" id="A0A644ZNX2"/>
<protein>
    <submittedName>
        <fullName evidence="1">Uncharacterized protein</fullName>
    </submittedName>
</protein>
<accession>A0A644ZNX2</accession>
<organism evidence="1">
    <name type="scientific">bioreactor metagenome</name>
    <dbReference type="NCBI Taxonomy" id="1076179"/>
    <lineage>
        <taxon>unclassified sequences</taxon>
        <taxon>metagenomes</taxon>
        <taxon>ecological metagenomes</taxon>
    </lineage>
</organism>
<proteinExistence type="predicted"/>
<comment type="caution">
    <text evidence="1">The sequence shown here is derived from an EMBL/GenBank/DDBJ whole genome shotgun (WGS) entry which is preliminary data.</text>
</comment>
<sequence length="155" mass="16985">MRHVGARLAAQIVLQHGPQLHADGVQHLHGAAVGHMLGMAQHKLQHVVDRALLDHQAFLHEHLAKVQVGVAQQVKHRTSVGKSDARLRLAAVTKDQRLGGRCHHFKLTGFHQRCKGTLQTEFDQRVKHGGSCGWFSGSMLRTACDSARCAPPAAR</sequence>
<reference evidence="1" key="1">
    <citation type="submission" date="2019-08" db="EMBL/GenBank/DDBJ databases">
        <authorList>
            <person name="Kucharzyk K."/>
            <person name="Murdoch R.W."/>
            <person name="Higgins S."/>
            <person name="Loffler F."/>
        </authorList>
    </citation>
    <scope>NUCLEOTIDE SEQUENCE</scope>
</reference>
<dbReference type="EMBL" id="VSSQ01008984">
    <property type="protein sequence ID" value="MPM40393.1"/>
    <property type="molecule type" value="Genomic_DNA"/>
</dbReference>